<organism evidence="3 4">
    <name type="scientific">Panicum virgatum</name>
    <name type="common">Blackwell switchgrass</name>
    <dbReference type="NCBI Taxonomy" id="38727"/>
    <lineage>
        <taxon>Eukaryota</taxon>
        <taxon>Viridiplantae</taxon>
        <taxon>Streptophyta</taxon>
        <taxon>Embryophyta</taxon>
        <taxon>Tracheophyta</taxon>
        <taxon>Spermatophyta</taxon>
        <taxon>Magnoliopsida</taxon>
        <taxon>Liliopsida</taxon>
        <taxon>Poales</taxon>
        <taxon>Poaceae</taxon>
        <taxon>PACMAD clade</taxon>
        <taxon>Panicoideae</taxon>
        <taxon>Panicodae</taxon>
        <taxon>Paniceae</taxon>
        <taxon>Panicinae</taxon>
        <taxon>Panicum</taxon>
        <taxon>Panicum sect. Hiantes</taxon>
    </lineage>
</organism>
<feature type="domain" description="F-box/LRR-repeat protein 15/At3g58940/PEG3-like LRR" evidence="2">
    <location>
        <begin position="110"/>
        <end position="275"/>
    </location>
</feature>
<dbReference type="SUPFAM" id="SSF81383">
    <property type="entry name" value="F-box domain"/>
    <property type="match status" value="1"/>
</dbReference>
<protein>
    <recommendedName>
        <fullName evidence="5">FBD domain-containing protein</fullName>
    </recommendedName>
</protein>
<dbReference type="EMBL" id="CM029052">
    <property type="protein sequence ID" value="KAG2555861.1"/>
    <property type="molecule type" value="Genomic_DNA"/>
</dbReference>
<sequence length="498" mass="55761">MELGGGGESATKRARLSSDDAAAAAGEDRLSALPSDVLVLILLKLSTRAAAWTSVLSRSWRQVWALLPTLSFDETADPGQLRDALDGHEVSVRSLLVGADGAAAESLGVWLPAAARRVSGDLSLYSYARVEEDEDDETPQSGIFVLPCFEKATSITLFLSFHGVAVPRAGVFARLAELHLHRVWFHGPGELGDAVSTPRCPCLQRLTVDDARGLADLNLAIRSETLLEVELRNLCTLSRLTVAAPALKELAVVLCFGKNRPVANISAPRLTNLDWGDEYDPSSVHFGKMEHLRSLSTNSYLVYANYAFIHNHFWLSLLQRFEGIQTLSLMLMYLRDIENYQYMMEYLTVLPDITFLRLRIVANGHAFEASAFHILRLCTGIRRLMLQFGLEVRTVCSSDCICDQQPADWETEELLLNHLEEVEITGWTGSEHEVAFMKRLFNWGARLKEITVNFCFTTSEIKAKELYQIFQSFCRSGICTKFYLYQKKRGKVLYAPDH</sequence>
<evidence type="ECO:0000259" key="1">
    <source>
        <dbReference type="Pfam" id="PF00646"/>
    </source>
</evidence>
<dbReference type="InterPro" id="IPR055312">
    <property type="entry name" value="FBL15-like"/>
</dbReference>
<dbReference type="Proteomes" id="UP000823388">
    <property type="component" value="Chromosome 8N"/>
</dbReference>
<dbReference type="OrthoDB" id="693760at2759"/>
<dbReference type="AlphaFoldDB" id="A0A8T0P109"/>
<keyword evidence="4" id="KW-1185">Reference proteome</keyword>
<dbReference type="PANTHER" id="PTHR34709:SF74">
    <property type="entry name" value="F-BOX DOMAIN-CONTAINING PROTEIN"/>
    <property type="match status" value="1"/>
</dbReference>
<reference evidence="3" key="1">
    <citation type="submission" date="2020-05" db="EMBL/GenBank/DDBJ databases">
        <title>WGS assembly of Panicum virgatum.</title>
        <authorList>
            <person name="Lovell J.T."/>
            <person name="Jenkins J."/>
            <person name="Shu S."/>
            <person name="Juenger T.E."/>
            <person name="Schmutz J."/>
        </authorList>
    </citation>
    <scope>NUCLEOTIDE SEQUENCE</scope>
    <source>
        <strain evidence="3">AP13</strain>
    </source>
</reference>
<evidence type="ECO:0000259" key="2">
    <source>
        <dbReference type="Pfam" id="PF24758"/>
    </source>
</evidence>
<evidence type="ECO:0000313" key="4">
    <source>
        <dbReference type="Proteomes" id="UP000823388"/>
    </source>
</evidence>
<dbReference type="InterPro" id="IPR055411">
    <property type="entry name" value="LRR_FXL15/At3g58940/PEG3-like"/>
</dbReference>
<dbReference type="Pfam" id="PF00646">
    <property type="entry name" value="F-box"/>
    <property type="match status" value="1"/>
</dbReference>
<gene>
    <name evidence="3" type="ORF">PVAP13_8NG053402</name>
</gene>
<evidence type="ECO:0008006" key="5">
    <source>
        <dbReference type="Google" id="ProtNLM"/>
    </source>
</evidence>
<accession>A0A8T0P109</accession>
<evidence type="ECO:0000313" key="3">
    <source>
        <dbReference type="EMBL" id="KAG2555861.1"/>
    </source>
</evidence>
<comment type="caution">
    <text evidence="3">The sequence shown here is derived from an EMBL/GenBank/DDBJ whole genome shotgun (WGS) entry which is preliminary data.</text>
</comment>
<proteinExistence type="predicted"/>
<dbReference type="PANTHER" id="PTHR34709">
    <property type="entry name" value="OS10G0396666 PROTEIN"/>
    <property type="match status" value="1"/>
</dbReference>
<feature type="domain" description="F-box" evidence="1">
    <location>
        <begin position="30"/>
        <end position="66"/>
    </location>
</feature>
<dbReference type="InterPro" id="IPR036047">
    <property type="entry name" value="F-box-like_dom_sf"/>
</dbReference>
<dbReference type="Pfam" id="PF24758">
    <property type="entry name" value="LRR_At5g56370"/>
    <property type="match status" value="1"/>
</dbReference>
<name>A0A8T0P109_PANVG</name>
<dbReference type="InterPro" id="IPR001810">
    <property type="entry name" value="F-box_dom"/>
</dbReference>